<dbReference type="Gramene" id="LPERR09G04010.1">
    <property type="protein sequence ID" value="LPERR09G04010.1"/>
    <property type="gene ID" value="LPERR09G04010"/>
</dbReference>
<feature type="transmembrane region" description="Helical" evidence="1">
    <location>
        <begin position="187"/>
        <end position="215"/>
    </location>
</feature>
<keyword evidence="3" id="KW-1185">Reference proteome</keyword>
<feature type="transmembrane region" description="Helical" evidence="1">
    <location>
        <begin position="124"/>
        <end position="143"/>
    </location>
</feature>
<accession>A0A0D9XCI8</accession>
<organism evidence="2 3">
    <name type="scientific">Leersia perrieri</name>
    <dbReference type="NCBI Taxonomy" id="77586"/>
    <lineage>
        <taxon>Eukaryota</taxon>
        <taxon>Viridiplantae</taxon>
        <taxon>Streptophyta</taxon>
        <taxon>Embryophyta</taxon>
        <taxon>Tracheophyta</taxon>
        <taxon>Spermatophyta</taxon>
        <taxon>Magnoliopsida</taxon>
        <taxon>Liliopsida</taxon>
        <taxon>Poales</taxon>
        <taxon>Poaceae</taxon>
        <taxon>BOP clade</taxon>
        <taxon>Oryzoideae</taxon>
        <taxon>Oryzeae</taxon>
        <taxon>Oryzinae</taxon>
        <taxon>Leersia</taxon>
    </lineage>
</organism>
<keyword evidence="1" id="KW-1133">Transmembrane helix</keyword>
<protein>
    <submittedName>
        <fullName evidence="2">Uncharacterized protein</fullName>
    </submittedName>
</protein>
<dbReference type="HOGENOM" id="CLU_070700_2_0_1"/>
<reference evidence="3" key="2">
    <citation type="submission" date="2013-12" db="EMBL/GenBank/DDBJ databases">
        <authorList>
            <person name="Yu Y."/>
            <person name="Lee S."/>
            <person name="de Baynast K."/>
            <person name="Wissotski M."/>
            <person name="Liu L."/>
            <person name="Talag J."/>
            <person name="Goicoechea J."/>
            <person name="Angelova A."/>
            <person name="Jetty R."/>
            <person name="Kudrna D."/>
            <person name="Golser W."/>
            <person name="Rivera L."/>
            <person name="Zhang J."/>
            <person name="Wing R."/>
        </authorList>
    </citation>
    <scope>NUCLEOTIDE SEQUENCE</scope>
</reference>
<evidence type="ECO:0000313" key="2">
    <source>
        <dbReference type="EnsemblPlants" id="LPERR09G04010.1"/>
    </source>
</evidence>
<reference evidence="2" key="3">
    <citation type="submission" date="2015-04" db="UniProtKB">
        <authorList>
            <consortium name="EnsemblPlants"/>
        </authorList>
    </citation>
    <scope>IDENTIFICATION</scope>
</reference>
<keyword evidence="1" id="KW-0472">Membrane</keyword>
<evidence type="ECO:0000313" key="3">
    <source>
        <dbReference type="Proteomes" id="UP000032180"/>
    </source>
</evidence>
<dbReference type="Pfam" id="PF04654">
    <property type="entry name" value="DUF599"/>
    <property type="match status" value="1"/>
</dbReference>
<dbReference type="Proteomes" id="UP000032180">
    <property type="component" value="Chromosome 9"/>
</dbReference>
<dbReference type="InterPro" id="IPR006747">
    <property type="entry name" value="DUF599"/>
</dbReference>
<evidence type="ECO:0000256" key="1">
    <source>
        <dbReference type="SAM" id="Phobius"/>
    </source>
</evidence>
<feature type="transmembrane region" description="Helical" evidence="1">
    <location>
        <begin position="77"/>
        <end position="98"/>
    </location>
</feature>
<dbReference type="PANTHER" id="PTHR31168:SF17">
    <property type="entry name" value="OS09G0327000 PROTEIN"/>
    <property type="match status" value="1"/>
</dbReference>
<name>A0A0D9XCI8_9ORYZ</name>
<feature type="transmembrane region" description="Helical" evidence="1">
    <location>
        <begin position="12"/>
        <end position="29"/>
    </location>
</feature>
<reference evidence="2 3" key="1">
    <citation type="submission" date="2012-08" db="EMBL/GenBank/DDBJ databases">
        <title>Oryza genome evolution.</title>
        <authorList>
            <person name="Wing R.A."/>
        </authorList>
    </citation>
    <scope>NUCLEOTIDE SEQUENCE</scope>
</reference>
<dbReference type="EnsemblPlants" id="LPERR09G04010.1">
    <property type="protein sequence ID" value="LPERR09G04010.1"/>
    <property type="gene ID" value="LPERR09G04010"/>
</dbReference>
<proteinExistence type="predicted"/>
<keyword evidence="1" id="KW-0812">Transmembrane</keyword>
<dbReference type="PANTHER" id="PTHR31168">
    <property type="entry name" value="OS02G0292800 PROTEIN"/>
    <property type="match status" value="1"/>
</dbReference>
<dbReference type="AlphaFoldDB" id="A0A0D9XCI8"/>
<dbReference type="eggNOG" id="ENOG502QUB7">
    <property type="taxonomic scope" value="Eukaryota"/>
</dbReference>
<sequence length="265" mass="28060">MMLLDKGSMDLVLVPCGLAIMIGYHLFLLHRILRHPHTTVIGYENHHKLAWVERMMAQTAAGTEESALALGVISDNISAATTLASLCIALGSLIGAWASTSPSPVAGDGDVIVVFYGDGSHATATVKCVALLACFLASFTCFIQSARYYVHASFLMSALAGVAPSPVCDAQRAVLRGGNFWAAGLRALYLATALLMWVFGPVPMLACSVLTVAVLHRLDANSLPLHHHRFTATVTELRPVAAPRSAVARGGRAGHGNTVAFSFHE</sequence>